<evidence type="ECO:0000256" key="5">
    <source>
        <dbReference type="ARBA" id="ARBA00023136"/>
    </source>
</evidence>
<keyword evidence="4 6" id="KW-1133">Transmembrane helix</keyword>
<proteinExistence type="inferred from homology"/>
<evidence type="ECO:0000256" key="3">
    <source>
        <dbReference type="ARBA" id="ARBA00022692"/>
    </source>
</evidence>
<name>A2DEI4_TRIV3</name>
<dbReference type="GO" id="GO:0016020">
    <property type="term" value="C:membrane"/>
    <property type="evidence" value="ECO:0007669"/>
    <property type="project" value="UniProtKB-SubCell"/>
</dbReference>
<comment type="subcellular location">
    <subcellularLocation>
        <location evidence="1">Membrane</location>
        <topology evidence="1">Multi-pass membrane protein</topology>
    </subcellularLocation>
</comment>
<feature type="transmembrane region" description="Helical" evidence="6">
    <location>
        <begin position="56"/>
        <end position="76"/>
    </location>
</feature>
<comment type="similarity">
    <text evidence="2">Belongs to the PA-phosphatase related phosphoesterase family.</text>
</comment>
<keyword evidence="3 6" id="KW-0812">Transmembrane</keyword>
<evidence type="ECO:0000256" key="6">
    <source>
        <dbReference type="SAM" id="Phobius"/>
    </source>
</evidence>
<dbReference type="RefSeq" id="XP_001582097.1">
    <property type="nucleotide sequence ID" value="XM_001582047.1"/>
</dbReference>
<evidence type="ECO:0000313" key="8">
    <source>
        <dbReference type="EMBL" id="EAY21111.1"/>
    </source>
</evidence>
<dbReference type="KEGG" id="tva:5466659"/>
<dbReference type="InterPro" id="IPR043216">
    <property type="entry name" value="PAP-like"/>
</dbReference>
<organism evidence="8 9">
    <name type="scientific">Trichomonas vaginalis (strain ATCC PRA-98 / G3)</name>
    <dbReference type="NCBI Taxonomy" id="412133"/>
    <lineage>
        <taxon>Eukaryota</taxon>
        <taxon>Metamonada</taxon>
        <taxon>Parabasalia</taxon>
        <taxon>Trichomonadida</taxon>
        <taxon>Trichomonadidae</taxon>
        <taxon>Trichomonas</taxon>
    </lineage>
</organism>
<dbReference type="GO" id="GO:0006644">
    <property type="term" value="P:phospholipid metabolic process"/>
    <property type="evidence" value="ECO:0007669"/>
    <property type="project" value="InterPro"/>
</dbReference>
<dbReference type="SMR" id="A2DEI4"/>
<dbReference type="VEuPathDB" id="TrichDB:TVAG_282810"/>
<reference evidence="8" key="1">
    <citation type="submission" date="2006-10" db="EMBL/GenBank/DDBJ databases">
        <authorList>
            <person name="Amadeo P."/>
            <person name="Zhao Q."/>
            <person name="Wortman J."/>
            <person name="Fraser-Liggett C."/>
            <person name="Carlton J."/>
        </authorList>
    </citation>
    <scope>NUCLEOTIDE SEQUENCE</scope>
    <source>
        <strain evidence="8">G3</strain>
    </source>
</reference>
<gene>
    <name evidence="8" type="ORF">TVAG_282810</name>
</gene>
<evidence type="ECO:0000256" key="4">
    <source>
        <dbReference type="ARBA" id="ARBA00022989"/>
    </source>
</evidence>
<dbReference type="InterPro" id="IPR036938">
    <property type="entry name" value="PAP2/HPO_sf"/>
</dbReference>
<dbReference type="InParanoid" id="A2DEI4"/>
<dbReference type="AlphaFoldDB" id="A2DEI4"/>
<evidence type="ECO:0000256" key="1">
    <source>
        <dbReference type="ARBA" id="ARBA00004141"/>
    </source>
</evidence>
<keyword evidence="5 6" id="KW-0472">Membrane</keyword>
<protein>
    <submittedName>
        <fullName evidence="8">PAP2 superfamily protein</fullName>
    </submittedName>
</protein>
<dbReference type="Gene3D" id="1.20.144.10">
    <property type="entry name" value="Phosphatidic acid phosphatase type 2/haloperoxidase"/>
    <property type="match status" value="1"/>
</dbReference>
<sequence>MRTKCGPEANYTTCRLNGTKRDKEFISWPSAHATEAGSAGVFVAFFVQEVFVDKNLLISFASAVLFLGFGVYVGGSRIKDFKHHPDDVTAGLLIGAGVSYFIWTNMKKKIFTVEKKPIEFAPEANEMRDVEQFDES</sequence>
<dbReference type="EMBL" id="DS113192">
    <property type="protein sequence ID" value="EAY21111.1"/>
    <property type="molecule type" value="Genomic_DNA"/>
</dbReference>
<keyword evidence="9" id="KW-1185">Reference proteome</keyword>
<dbReference type="SUPFAM" id="SSF48317">
    <property type="entry name" value="Acid phosphatase/Vanadium-dependent haloperoxidase"/>
    <property type="match status" value="1"/>
</dbReference>
<accession>A2DEI4</accession>
<dbReference type="PANTHER" id="PTHR10165">
    <property type="entry name" value="LIPID PHOSPHATE PHOSPHATASE"/>
    <property type="match status" value="1"/>
</dbReference>
<dbReference type="PANTHER" id="PTHR10165:SF35">
    <property type="entry name" value="RE23632P"/>
    <property type="match status" value="1"/>
</dbReference>
<feature type="domain" description="Phosphatidic acid phosphatase type 2/haloperoxidase" evidence="7">
    <location>
        <begin position="21"/>
        <end position="109"/>
    </location>
</feature>
<dbReference type="Pfam" id="PF01569">
    <property type="entry name" value="PAP2"/>
    <property type="match status" value="1"/>
</dbReference>
<dbReference type="STRING" id="5722.A2DEI4"/>
<reference evidence="8" key="2">
    <citation type="journal article" date="2007" name="Science">
        <title>Draft genome sequence of the sexually transmitted pathogen Trichomonas vaginalis.</title>
        <authorList>
            <person name="Carlton J.M."/>
            <person name="Hirt R.P."/>
            <person name="Silva J.C."/>
            <person name="Delcher A.L."/>
            <person name="Schatz M."/>
            <person name="Zhao Q."/>
            <person name="Wortman J.R."/>
            <person name="Bidwell S.L."/>
            <person name="Alsmark U.C.M."/>
            <person name="Besteiro S."/>
            <person name="Sicheritz-Ponten T."/>
            <person name="Noel C.J."/>
            <person name="Dacks J.B."/>
            <person name="Foster P.G."/>
            <person name="Simillion C."/>
            <person name="Van de Peer Y."/>
            <person name="Miranda-Saavedra D."/>
            <person name="Barton G.J."/>
            <person name="Westrop G.D."/>
            <person name="Mueller S."/>
            <person name="Dessi D."/>
            <person name="Fiori P.L."/>
            <person name="Ren Q."/>
            <person name="Paulsen I."/>
            <person name="Zhang H."/>
            <person name="Bastida-Corcuera F.D."/>
            <person name="Simoes-Barbosa A."/>
            <person name="Brown M.T."/>
            <person name="Hayes R.D."/>
            <person name="Mukherjee M."/>
            <person name="Okumura C.Y."/>
            <person name="Schneider R."/>
            <person name="Smith A.J."/>
            <person name="Vanacova S."/>
            <person name="Villalvazo M."/>
            <person name="Haas B.J."/>
            <person name="Pertea M."/>
            <person name="Feldblyum T.V."/>
            <person name="Utterback T.R."/>
            <person name="Shu C.L."/>
            <person name="Osoegawa K."/>
            <person name="de Jong P.J."/>
            <person name="Hrdy I."/>
            <person name="Horvathova L."/>
            <person name="Zubacova Z."/>
            <person name="Dolezal P."/>
            <person name="Malik S.B."/>
            <person name="Logsdon J.M. Jr."/>
            <person name="Henze K."/>
            <person name="Gupta A."/>
            <person name="Wang C.C."/>
            <person name="Dunne R.L."/>
            <person name="Upcroft J.A."/>
            <person name="Upcroft P."/>
            <person name="White O."/>
            <person name="Salzberg S.L."/>
            <person name="Tang P."/>
            <person name="Chiu C.-H."/>
            <person name="Lee Y.-S."/>
            <person name="Embley T.M."/>
            <person name="Coombs G.H."/>
            <person name="Mottram J.C."/>
            <person name="Tachezy J."/>
            <person name="Fraser-Liggett C.M."/>
            <person name="Johnson P.J."/>
        </authorList>
    </citation>
    <scope>NUCLEOTIDE SEQUENCE [LARGE SCALE GENOMIC DNA]</scope>
    <source>
        <strain evidence="8">G3</strain>
    </source>
</reference>
<dbReference type="InterPro" id="IPR000326">
    <property type="entry name" value="PAP2/HPO"/>
</dbReference>
<dbReference type="VEuPathDB" id="TrichDB:TVAGG3_0028450"/>
<dbReference type="Proteomes" id="UP000001542">
    <property type="component" value="Unassembled WGS sequence"/>
</dbReference>
<evidence type="ECO:0000313" key="9">
    <source>
        <dbReference type="Proteomes" id="UP000001542"/>
    </source>
</evidence>
<feature type="transmembrane region" description="Helical" evidence="6">
    <location>
        <begin position="88"/>
        <end position="106"/>
    </location>
</feature>
<evidence type="ECO:0000259" key="7">
    <source>
        <dbReference type="Pfam" id="PF01569"/>
    </source>
</evidence>
<evidence type="ECO:0000256" key="2">
    <source>
        <dbReference type="ARBA" id="ARBA00008816"/>
    </source>
</evidence>